<sequence>MAKSACTPCSEWVNNIEIALKNCQTKSEKIRLLTVLPQSFTKTQIQSLFPEASKYMIDEARKLRDTRGMYHLPDPYNGHPLKETAKQKALELYLNDDLDCSRQSPNKNDVKSVIENEVKVKKVKRFMTRSVNKAYKVLLNMYPDIKISQSKFYSLRPSWVLIDLPQNVCLCVYCANFELCLNSLIGVRNSSNFDKNALSNEIFSKFICATSTDKCYLQECKKCPNPESITPESLRIPEEIINGEITFALWNNGELEKRTTSCSAFVKEFLKWSGKAITHMYVKNIQREEIKKAKEAAKLNSTHLILHGDFAENWKIIMKNEIQSAYWKTKAVSIFTAVCYCGNEVRSFAVASNDKSHDSAHALLAMNLIVENLKQQSEFNNITDLTVISDGAAAHFKNRNQFYELPNSPYNKKWLFSATGHGKGACDGIGGLVKHFATVHNLQKSQLESIDNSESFVTKVKTYTSAITLLLISDDDLNNFRKIKLEEWKKSKNIKGIQSSHAWKVERNQNGDQLYMARTAIHTYKKI</sequence>
<dbReference type="PANTHER" id="PTHR46601:SF1">
    <property type="entry name" value="ADF-H DOMAIN-CONTAINING PROTEIN"/>
    <property type="match status" value="1"/>
</dbReference>
<evidence type="ECO:0000313" key="2">
    <source>
        <dbReference type="Proteomes" id="UP001154078"/>
    </source>
</evidence>
<gene>
    <name evidence="1" type="ORF">MELIAE_LOCUS3859</name>
</gene>
<evidence type="ECO:0000313" key="1">
    <source>
        <dbReference type="EMBL" id="CAH0551192.1"/>
    </source>
</evidence>
<proteinExistence type="predicted"/>
<name>A0A9P0AYH6_BRAAE</name>
<organism evidence="1 2">
    <name type="scientific">Brassicogethes aeneus</name>
    <name type="common">Rape pollen beetle</name>
    <name type="synonym">Meligethes aeneus</name>
    <dbReference type="NCBI Taxonomy" id="1431903"/>
    <lineage>
        <taxon>Eukaryota</taxon>
        <taxon>Metazoa</taxon>
        <taxon>Ecdysozoa</taxon>
        <taxon>Arthropoda</taxon>
        <taxon>Hexapoda</taxon>
        <taxon>Insecta</taxon>
        <taxon>Pterygota</taxon>
        <taxon>Neoptera</taxon>
        <taxon>Endopterygota</taxon>
        <taxon>Coleoptera</taxon>
        <taxon>Polyphaga</taxon>
        <taxon>Cucujiformia</taxon>
        <taxon>Nitidulidae</taxon>
        <taxon>Meligethinae</taxon>
        <taxon>Brassicogethes</taxon>
    </lineage>
</organism>
<accession>A0A9P0AYH6</accession>
<keyword evidence="2" id="KW-1185">Reference proteome</keyword>
<reference evidence="1" key="1">
    <citation type="submission" date="2021-12" db="EMBL/GenBank/DDBJ databases">
        <authorList>
            <person name="King R."/>
        </authorList>
    </citation>
    <scope>NUCLEOTIDE SEQUENCE</scope>
</reference>
<dbReference type="EMBL" id="OV121133">
    <property type="protein sequence ID" value="CAH0551192.1"/>
    <property type="molecule type" value="Genomic_DNA"/>
</dbReference>
<dbReference type="AlphaFoldDB" id="A0A9P0AYH6"/>
<dbReference type="OrthoDB" id="10062343at2759"/>
<protein>
    <submittedName>
        <fullName evidence="1">Uncharacterized protein</fullName>
    </submittedName>
</protein>
<dbReference type="Proteomes" id="UP001154078">
    <property type="component" value="Chromosome 2"/>
</dbReference>
<dbReference type="PANTHER" id="PTHR46601">
    <property type="entry name" value="ULP_PROTEASE DOMAIN-CONTAINING PROTEIN"/>
    <property type="match status" value="1"/>
</dbReference>